<organism evidence="1 2">
    <name type="scientific">Heyndrickxia coagulans</name>
    <name type="common">Weizmannia coagulans</name>
    <dbReference type="NCBI Taxonomy" id="1398"/>
    <lineage>
        <taxon>Bacteria</taxon>
        <taxon>Bacillati</taxon>
        <taxon>Bacillota</taxon>
        <taxon>Bacilli</taxon>
        <taxon>Bacillales</taxon>
        <taxon>Bacillaceae</taxon>
        <taxon>Heyndrickxia</taxon>
    </lineage>
</organism>
<dbReference type="PATRIC" id="fig|1398.22.peg.2401"/>
<reference evidence="2" key="1">
    <citation type="submission" date="2016-01" db="EMBL/GenBank/DDBJ databases">
        <authorList>
            <person name="Mitreva M."/>
            <person name="Pepin K.H."/>
            <person name="Mihindukulasuriya K.A."/>
            <person name="Fulton R."/>
            <person name="Fronick C."/>
            <person name="O'Laughlin M."/>
            <person name="Miner T."/>
            <person name="Herter B."/>
            <person name="Rosa B.A."/>
            <person name="Cordes M."/>
            <person name="Tomlinson C."/>
            <person name="Wollam A."/>
            <person name="Palsikar V.B."/>
            <person name="Mardis E.R."/>
            <person name="Wilson R.K."/>
        </authorList>
    </citation>
    <scope>NUCLEOTIDE SEQUENCE [LARGE SCALE GENOMIC DNA]</scope>
    <source>
        <strain evidence="2">GED7749B</strain>
    </source>
</reference>
<sequence length="63" mass="7233">MAAWRSPMKFEQGEILAIDARQACSGSQEGWFIKSAAFSMGNVYFHGNQRRPLKYSRVFTPIY</sequence>
<protein>
    <submittedName>
        <fullName evidence="1">Uncharacterized protein</fullName>
    </submittedName>
</protein>
<dbReference type="Proteomes" id="UP000070376">
    <property type="component" value="Unassembled WGS sequence"/>
</dbReference>
<comment type="caution">
    <text evidence="1">The sequence shown here is derived from an EMBL/GenBank/DDBJ whole genome shotgun (WGS) entry which is preliminary data.</text>
</comment>
<name>A0A133KKE6_HEYCO</name>
<dbReference type="RefSeq" id="WP_230951748.1">
    <property type="nucleotide sequence ID" value="NZ_KQ955872.1"/>
</dbReference>
<accession>A0A133KKE6</accession>
<evidence type="ECO:0000313" key="1">
    <source>
        <dbReference type="EMBL" id="KWZ79984.1"/>
    </source>
</evidence>
<feature type="non-terminal residue" evidence="1">
    <location>
        <position position="63"/>
    </location>
</feature>
<proteinExistence type="predicted"/>
<dbReference type="AlphaFoldDB" id="A0A133KKE6"/>
<gene>
    <name evidence="1" type="ORF">HMPREF3213_02396</name>
</gene>
<dbReference type="EMBL" id="LRPN01000104">
    <property type="protein sequence ID" value="KWZ79984.1"/>
    <property type="molecule type" value="Genomic_DNA"/>
</dbReference>
<evidence type="ECO:0000313" key="2">
    <source>
        <dbReference type="Proteomes" id="UP000070376"/>
    </source>
</evidence>